<dbReference type="AlphaFoldDB" id="A0A9J6D0D1"/>
<reference evidence="2" key="1">
    <citation type="journal article" date="2020" name="Cell">
        <title>Large-Scale Comparative Analyses of Tick Genomes Elucidate Their Genetic Diversity and Vector Capacities.</title>
        <authorList>
            <consortium name="Tick Genome and Microbiome Consortium (TIGMIC)"/>
            <person name="Jia N."/>
            <person name="Wang J."/>
            <person name="Shi W."/>
            <person name="Du L."/>
            <person name="Sun Y."/>
            <person name="Zhan W."/>
            <person name="Jiang J.F."/>
            <person name="Wang Q."/>
            <person name="Zhang B."/>
            <person name="Ji P."/>
            <person name="Bell-Sakyi L."/>
            <person name="Cui X.M."/>
            <person name="Yuan T.T."/>
            <person name="Jiang B.G."/>
            <person name="Yang W.F."/>
            <person name="Lam T.T."/>
            <person name="Chang Q.C."/>
            <person name="Ding S.J."/>
            <person name="Wang X.J."/>
            <person name="Zhu J.G."/>
            <person name="Ruan X.D."/>
            <person name="Zhao L."/>
            <person name="Wei J.T."/>
            <person name="Ye R.Z."/>
            <person name="Que T.C."/>
            <person name="Du C.H."/>
            <person name="Zhou Y.H."/>
            <person name="Cheng J.X."/>
            <person name="Dai P.F."/>
            <person name="Guo W.B."/>
            <person name="Han X.H."/>
            <person name="Huang E.J."/>
            <person name="Li L.F."/>
            <person name="Wei W."/>
            <person name="Gao Y.C."/>
            <person name="Liu J.Z."/>
            <person name="Shao H.Z."/>
            <person name="Wang X."/>
            <person name="Wang C.C."/>
            <person name="Yang T.C."/>
            <person name="Huo Q.B."/>
            <person name="Li W."/>
            <person name="Chen H.Y."/>
            <person name="Chen S.E."/>
            <person name="Zhou L.G."/>
            <person name="Ni X.B."/>
            <person name="Tian J.H."/>
            <person name="Sheng Y."/>
            <person name="Liu T."/>
            <person name="Pan Y.S."/>
            <person name="Xia L.Y."/>
            <person name="Li J."/>
            <person name="Zhao F."/>
            <person name="Cao W.C."/>
        </authorList>
    </citation>
    <scope>NUCLEOTIDE SEQUENCE</scope>
    <source>
        <strain evidence="2">Rmic-2018</strain>
    </source>
</reference>
<name>A0A9J6D0D1_RHIMP</name>
<accession>A0A9J6D0D1</accession>
<evidence type="ECO:0000313" key="3">
    <source>
        <dbReference type="Proteomes" id="UP000821866"/>
    </source>
</evidence>
<keyword evidence="1" id="KW-0812">Transmembrane</keyword>
<reference evidence="2" key="2">
    <citation type="submission" date="2021-09" db="EMBL/GenBank/DDBJ databases">
        <authorList>
            <person name="Jia N."/>
            <person name="Wang J."/>
            <person name="Shi W."/>
            <person name="Du L."/>
            <person name="Sun Y."/>
            <person name="Zhan W."/>
            <person name="Jiang J."/>
            <person name="Wang Q."/>
            <person name="Zhang B."/>
            <person name="Ji P."/>
            <person name="Sakyi L.B."/>
            <person name="Cui X."/>
            <person name="Yuan T."/>
            <person name="Jiang B."/>
            <person name="Yang W."/>
            <person name="Lam T.T.-Y."/>
            <person name="Chang Q."/>
            <person name="Ding S."/>
            <person name="Wang X."/>
            <person name="Zhu J."/>
            <person name="Ruan X."/>
            <person name="Zhao L."/>
            <person name="Wei J."/>
            <person name="Que T."/>
            <person name="Du C."/>
            <person name="Cheng J."/>
            <person name="Dai P."/>
            <person name="Han X."/>
            <person name="Huang E."/>
            <person name="Gao Y."/>
            <person name="Liu J."/>
            <person name="Shao H."/>
            <person name="Ye R."/>
            <person name="Li L."/>
            <person name="Wei W."/>
            <person name="Wang X."/>
            <person name="Wang C."/>
            <person name="Huo Q."/>
            <person name="Li W."/>
            <person name="Guo W."/>
            <person name="Chen H."/>
            <person name="Chen S."/>
            <person name="Zhou L."/>
            <person name="Zhou L."/>
            <person name="Ni X."/>
            <person name="Tian J."/>
            <person name="Zhou Y."/>
            <person name="Sheng Y."/>
            <person name="Liu T."/>
            <person name="Pan Y."/>
            <person name="Xia L."/>
            <person name="Li J."/>
            <person name="Zhao F."/>
            <person name="Cao W."/>
        </authorList>
    </citation>
    <scope>NUCLEOTIDE SEQUENCE</scope>
    <source>
        <strain evidence="2">Rmic-2018</strain>
        <tissue evidence="2">Larvae</tissue>
    </source>
</reference>
<dbReference type="EMBL" id="JABSTU010003995">
    <property type="protein sequence ID" value="KAH7964380.1"/>
    <property type="molecule type" value="Genomic_DNA"/>
</dbReference>
<keyword evidence="1" id="KW-1133">Transmembrane helix</keyword>
<organism evidence="2 3">
    <name type="scientific">Rhipicephalus microplus</name>
    <name type="common">Cattle tick</name>
    <name type="synonym">Boophilus microplus</name>
    <dbReference type="NCBI Taxonomy" id="6941"/>
    <lineage>
        <taxon>Eukaryota</taxon>
        <taxon>Metazoa</taxon>
        <taxon>Ecdysozoa</taxon>
        <taxon>Arthropoda</taxon>
        <taxon>Chelicerata</taxon>
        <taxon>Arachnida</taxon>
        <taxon>Acari</taxon>
        <taxon>Parasitiformes</taxon>
        <taxon>Ixodida</taxon>
        <taxon>Ixodoidea</taxon>
        <taxon>Ixodidae</taxon>
        <taxon>Rhipicephalinae</taxon>
        <taxon>Rhipicephalus</taxon>
        <taxon>Boophilus</taxon>
    </lineage>
</organism>
<sequence>MSGCLYSDWCEVYLCSRPLQQGSSINGAVNAFSLLTSSSQSASGNSWAMHWLLVFDCGEDEVLICDADNHEGDLTGRTYWKKRAALENYGKKVIADCSLKNNDADTDVKLVQLRYRVVYSSSALRVFKEISREAENSERTHDQLLRKMCDSASTITPRNNCQKWARDLLHELDIEMPSDEVDAHTVVTNYIQPAAIAGAVVLGAGLLGALIFSSGARRNRRD</sequence>
<keyword evidence="3" id="KW-1185">Reference proteome</keyword>
<evidence type="ECO:0000313" key="2">
    <source>
        <dbReference type="EMBL" id="KAH7964380.1"/>
    </source>
</evidence>
<comment type="caution">
    <text evidence="2">The sequence shown here is derived from an EMBL/GenBank/DDBJ whole genome shotgun (WGS) entry which is preliminary data.</text>
</comment>
<protein>
    <submittedName>
        <fullName evidence="2">Uncharacterized protein</fullName>
    </submittedName>
</protein>
<dbReference type="VEuPathDB" id="VectorBase:LOC119169643"/>
<dbReference type="Proteomes" id="UP000821866">
    <property type="component" value="Unassembled WGS sequence"/>
</dbReference>
<evidence type="ECO:0000256" key="1">
    <source>
        <dbReference type="SAM" id="Phobius"/>
    </source>
</evidence>
<feature type="transmembrane region" description="Helical" evidence="1">
    <location>
        <begin position="190"/>
        <end position="212"/>
    </location>
</feature>
<proteinExistence type="predicted"/>
<keyword evidence="1" id="KW-0472">Membrane</keyword>
<gene>
    <name evidence="2" type="ORF">HPB51_027382</name>
</gene>